<dbReference type="EMBL" id="KN610128">
    <property type="protein sequence ID" value="KHJ78081.1"/>
    <property type="molecule type" value="Genomic_DNA"/>
</dbReference>
<protein>
    <submittedName>
        <fullName evidence="1">Uncharacterized protein</fullName>
    </submittedName>
</protein>
<evidence type="ECO:0000313" key="1">
    <source>
        <dbReference type="EMBL" id="KHJ78081.1"/>
    </source>
</evidence>
<sequence>MRECGWTSKRFTQEIVRSKKRSQKIRNASRKLTDFFPTVRRLTTYSSNCDVDAQKHSRREWAALQRLRINAKLYDKNETVIEEPQICVPANGARRRGTKRYNLILWIQDVPKRAVSNNSNRFFLITCHSSFA</sequence>
<keyword evidence="2" id="KW-1185">Reference proteome</keyword>
<organism evidence="1 2">
    <name type="scientific">Oesophagostomum dentatum</name>
    <name type="common">Nodular worm</name>
    <dbReference type="NCBI Taxonomy" id="61180"/>
    <lineage>
        <taxon>Eukaryota</taxon>
        <taxon>Metazoa</taxon>
        <taxon>Ecdysozoa</taxon>
        <taxon>Nematoda</taxon>
        <taxon>Chromadorea</taxon>
        <taxon>Rhabditida</taxon>
        <taxon>Rhabditina</taxon>
        <taxon>Rhabditomorpha</taxon>
        <taxon>Strongyloidea</taxon>
        <taxon>Strongylidae</taxon>
        <taxon>Oesophagostomum</taxon>
    </lineage>
</organism>
<proteinExistence type="predicted"/>
<evidence type="ECO:0000313" key="2">
    <source>
        <dbReference type="Proteomes" id="UP000053660"/>
    </source>
</evidence>
<gene>
    <name evidence="1" type="ORF">OESDEN_22299</name>
</gene>
<accession>A0A0B1S2H5</accession>
<dbReference type="AlphaFoldDB" id="A0A0B1S2H5"/>
<name>A0A0B1S2H5_OESDE</name>
<dbReference type="OrthoDB" id="5818973at2759"/>
<reference evidence="1 2" key="1">
    <citation type="submission" date="2014-03" db="EMBL/GenBank/DDBJ databases">
        <title>Draft genome of the hookworm Oesophagostomum dentatum.</title>
        <authorList>
            <person name="Mitreva M."/>
        </authorList>
    </citation>
    <scope>NUCLEOTIDE SEQUENCE [LARGE SCALE GENOMIC DNA]</scope>
    <source>
        <strain evidence="1 2">OD-Hann</strain>
    </source>
</reference>
<dbReference type="Proteomes" id="UP000053660">
    <property type="component" value="Unassembled WGS sequence"/>
</dbReference>